<dbReference type="Pfam" id="PF05510">
    <property type="entry name" value="Sarcoglycan_2"/>
    <property type="match status" value="1"/>
</dbReference>
<feature type="compositionally biased region" description="Polar residues" evidence="2">
    <location>
        <begin position="482"/>
        <end position="503"/>
    </location>
</feature>
<dbReference type="PANTHER" id="PTHR10132">
    <property type="entry name" value="ALPHA-/EPSILON-SARCOGLYCAN FAMILY MEMBER"/>
    <property type="match status" value="1"/>
</dbReference>
<name>A0A0L7LF98_OPEBR</name>
<feature type="non-terminal residue" evidence="5">
    <location>
        <position position="1"/>
    </location>
</feature>
<reference evidence="5 6" key="1">
    <citation type="journal article" date="2015" name="Genome Biol. Evol.">
        <title>The genome of winter moth (Operophtera brumata) provides a genomic perspective on sexual dimorphism and phenology.</title>
        <authorList>
            <person name="Derks M.F."/>
            <person name="Smit S."/>
            <person name="Salis L."/>
            <person name="Schijlen E."/>
            <person name="Bossers A."/>
            <person name="Mateman C."/>
            <person name="Pijl A.S."/>
            <person name="de Ridder D."/>
            <person name="Groenen M.A."/>
            <person name="Visser M.E."/>
            <person name="Megens H.J."/>
        </authorList>
    </citation>
    <scope>NUCLEOTIDE SEQUENCE [LARGE SCALE GENOMIC DNA]</scope>
    <source>
        <strain evidence="5">WM2013NL</strain>
        <tissue evidence="5">Head and thorax</tissue>
    </source>
</reference>
<dbReference type="AlphaFoldDB" id="A0A0L7LF98"/>
<feature type="region of interest" description="Disordered" evidence="2">
    <location>
        <begin position="482"/>
        <end position="522"/>
    </location>
</feature>
<keyword evidence="6" id="KW-1185">Reference proteome</keyword>
<proteinExistence type="predicted"/>
<evidence type="ECO:0000256" key="1">
    <source>
        <dbReference type="SAM" id="Coils"/>
    </source>
</evidence>
<dbReference type="InterPro" id="IPR048346">
    <property type="entry name" value="Sarcoglycan_N"/>
</dbReference>
<dbReference type="STRING" id="104452.A0A0L7LF98"/>
<dbReference type="PANTHER" id="PTHR10132:SF14">
    <property type="entry name" value="SARCOGLYCAN ALPHA, ISOFORM C"/>
    <property type="match status" value="1"/>
</dbReference>
<dbReference type="GO" id="GO:0016012">
    <property type="term" value="C:sarcoglycan complex"/>
    <property type="evidence" value="ECO:0007669"/>
    <property type="project" value="InterPro"/>
</dbReference>
<evidence type="ECO:0000259" key="4">
    <source>
        <dbReference type="Pfam" id="PF20989"/>
    </source>
</evidence>
<dbReference type="EMBL" id="JTDY01001323">
    <property type="protein sequence ID" value="KOB74203.1"/>
    <property type="molecule type" value="Genomic_DNA"/>
</dbReference>
<evidence type="ECO:0000256" key="2">
    <source>
        <dbReference type="SAM" id="MobiDB-lite"/>
    </source>
</evidence>
<feature type="coiled-coil region" evidence="1">
    <location>
        <begin position="148"/>
        <end position="196"/>
    </location>
</feature>
<feature type="domain" description="Sarcoglycan alpha/epsilon N-terminal" evidence="3">
    <location>
        <begin position="2"/>
        <end position="37"/>
    </location>
</feature>
<comment type="caution">
    <text evidence="5">The sequence shown here is derived from an EMBL/GenBank/DDBJ whole genome shotgun (WGS) entry which is preliminary data.</text>
</comment>
<dbReference type="Pfam" id="PF20989">
    <property type="entry name" value="Sarcoglycan_2_C"/>
    <property type="match status" value="1"/>
</dbReference>
<organism evidence="5 6">
    <name type="scientific">Operophtera brumata</name>
    <name type="common">Winter moth</name>
    <name type="synonym">Phalaena brumata</name>
    <dbReference type="NCBI Taxonomy" id="104452"/>
    <lineage>
        <taxon>Eukaryota</taxon>
        <taxon>Metazoa</taxon>
        <taxon>Ecdysozoa</taxon>
        <taxon>Arthropoda</taxon>
        <taxon>Hexapoda</taxon>
        <taxon>Insecta</taxon>
        <taxon>Pterygota</taxon>
        <taxon>Neoptera</taxon>
        <taxon>Endopterygota</taxon>
        <taxon>Lepidoptera</taxon>
        <taxon>Glossata</taxon>
        <taxon>Ditrysia</taxon>
        <taxon>Geometroidea</taxon>
        <taxon>Geometridae</taxon>
        <taxon>Larentiinae</taxon>
        <taxon>Operophtera</taxon>
    </lineage>
</organism>
<dbReference type="InterPro" id="IPR048347">
    <property type="entry name" value="Sarcoglycan_C"/>
</dbReference>
<feature type="non-terminal residue" evidence="5">
    <location>
        <position position="593"/>
    </location>
</feature>
<evidence type="ECO:0000313" key="5">
    <source>
        <dbReference type="EMBL" id="KOB74203.1"/>
    </source>
</evidence>
<feature type="domain" description="Sarcoglycan alpha/epsilon second" evidence="4">
    <location>
        <begin position="178"/>
        <end position="331"/>
    </location>
</feature>
<sequence length="593" mass="69247">FDQQYRFHTSLLGKPELPAWLRYIYSRRHHSGQDYETRRVQLTLKIKPKDNLARYEVELKIDNLNVDDLLDEHRLPKDNLARYEVELKIDNLNVDDLLDEHRLKDNLARYEVELKIDNLNVADLLDEHRLVYTRRVQLTLKLQPKDNLARYEVELKIDNLNVDDLLDEHRLQKDNLARYEVELKIDNLNVDDLLDEHRMTQLKDILRTKLWMESNQDLYCTFLASAIDMGARLPLKPEDGEGSYVRRYAPSRASRAVLESTSEPRVRDSSEMQASPWTGAALSCTFELEELRDEVRPLSRLPSCRREYKHTTHVRLFRDAGFTLDWCSFELPSTFELEELRDEVRPHSRLPSCRREYKHTTHRCWLHPGLVQLLAGKYTPSTFELEEQREEVRPLSRLPSCPRDKNHPYKAVDVDVWTAPSRRALPTRSYARQLFAVLAVPILLFTLRDPVSDNFFENIFHICIDYRNRRAHRSGNVEQCRYNTGNTDQTQVPDNTSLKTTNTLHHRKSTIDKTPSSGHTPEHRIALEESIKLLNDANISNEFDIPMKEPIVDLNDGTDDYVPIKPDSSGYISMKADLEDIEVPDLAKFGVAI</sequence>
<accession>A0A0L7LF98</accession>
<protein>
    <submittedName>
        <fullName evidence="5">Epsilon-sarcoglycan</fullName>
    </submittedName>
</protein>
<dbReference type="InterPro" id="IPR008908">
    <property type="entry name" value="Sarcoglycan_alpha/epsilon"/>
</dbReference>
<keyword evidence="1" id="KW-0175">Coiled coil</keyword>
<dbReference type="Proteomes" id="UP000037510">
    <property type="component" value="Unassembled WGS sequence"/>
</dbReference>
<gene>
    <name evidence="5" type="ORF">OBRU01_06457</name>
</gene>
<evidence type="ECO:0000259" key="3">
    <source>
        <dbReference type="Pfam" id="PF05510"/>
    </source>
</evidence>
<evidence type="ECO:0000313" key="6">
    <source>
        <dbReference type="Proteomes" id="UP000037510"/>
    </source>
</evidence>
<feature type="coiled-coil region" evidence="1">
    <location>
        <begin position="52"/>
        <end position="100"/>
    </location>
</feature>